<dbReference type="KEGG" id="caa:Caka_1663"/>
<dbReference type="STRING" id="583355.Caka_1663"/>
<dbReference type="RefSeq" id="WP_013043404.1">
    <property type="nucleotide sequence ID" value="NC_014008.1"/>
</dbReference>
<evidence type="ECO:0000313" key="2">
    <source>
        <dbReference type="Proteomes" id="UP000000925"/>
    </source>
</evidence>
<dbReference type="EMBL" id="CP001998">
    <property type="protein sequence ID" value="ADE54682.1"/>
    <property type="molecule type" value="Genomic_DNA"/>
</dbReference>
<accession>D5EJT3</accession>
<reference evidence="1 2" key="1">
    <citation type="journal article" date="2010" name="Stand. Genomic Sci.">
        <title>Complete genome sequence of Coraliomargarita akajimensis type strain (04OKA010-24).</title>
        <authorList>
            <person name="Mavromatis K."/>
            <person name="Abt B."/>
            <person name="Brambilla E."/>
            <person name="Lapidus A."/>
            <person name="Copeland A."/>
            <person name="Deshpande S."/>
            <person name="Nolan M."/>
            <person name="Lucas S."/>
            <person name="Tice H."/>
            <person name="Cheng J.F."/>
            <person name="Han C."/>
            <person name="Detter J.C."/>
            <person name="Woyke T."/>
            <person name="Goodwin L."/>
            <person name="Pitluck S."/>
            <person name="Held B."/>
            <person name="Brettin T."/>
            <person name="Tapia R."/>
            <person name="Ivanova N."/>
            <person name="Mikhailova N."/>
            <person name="Pati A."/>
            <person name="Liolios K."/>
            <person name="Chen A."/>
            <person name="Palaniappan K."/>
            <person name="Land M."/>
            <person name="Hauser L."/>
            <person name="Chang Y.J."/>
            <person name="Jeffries C.D."/>
            <person name="Rohde M."/>
            <person name="Goker M."/>
            <person name="Bristow J."/>
            <person name="Eisen J.A."/>
            <person name="Markowitz V."/>
            <person name="Hugenholtz P."/>
            <person name="Klenk H.P."/>
            <person name="Kyrpides N.C."/>
        </authorList>
    </citation>
    <scope>NUCLEOTIDE SEQUENCE [LARGE SCALE GENOMIC DNA]</scope>
    <source>
        <strain evidence="2">DSM 45221 / IAM 15411 / JCM 23193 / KCTC 12865</strain>
    </source>
</reference>
<proteinExistence type="predicted"/>
<dbReference type="Proteomes" id="UP000000925">
    <property type="component" value="Chromosome"/>
</dbReference>
<evidence type="ECO:0000313" key="1">
    <source>
        <dbReference type="EMBL" id="ADE54682.1"/>
    </source>
</evidence>
<dbReference type="AlphaFoldDB" id="D5EJT3"/>
<dbReference type="HOGENOM" id="CLU_1871923_0_0_0"/>
<gene>
    <name evidence="1" type="ordered locus">Caka_1663</name>
</gene>
<name>D5EJT3_CORAD</name>
<sequence length="136" mass="15582">MKKYLFNLIQLIALLLATSEMALAIEYKDILEEPPPPNSPAGVFILYKKAALNEDIGMMRSLAHGTVARFIEASEANVQREIEKAQWIDWTKPVKWAQQIEGDHGKVIFKFLRRDGRNSSARMDFTLIDGQWKYGK</sequence>
<protein>
    <submittedName>
        <fullName evidence="1">Uncharacterized protein</fullName>
    </submittedName>
</protein>
<keyword evidence="2" id="KW-1185">Reference proteome</keyword>
<organism evidence="1 2">
    <name type="scientific">Coraliomargarita akajimensis (strain DSM 45221 / IAM 15411 / JCM 23193 / KCTC 12865 / 04OKA010-24)</name>
    <dbReference type="NCBI Taxonomy" id="583355"/>
    <lineage>
        <taxon>Bacteria</taxon>
        <taxon>Pseudomonadati</taxon>
        <taxon>Verrucomicrobiota</taxon>
        <taxon>Opitutia</taxon>
        <taxon>Puniceicoccales</taxon>
        <taxon>Coraliomargaritaceae</taxon>
        <taxon>Coraliomargarita</taxon>
    </lineage>
</organism>